<evidence type="ECO:0000256" key="3">
    <source>
        <dbReference type="ARBA" id="ARBA00008061"/>
    </source>
</evidence>
<evidence type="ECO:0000256" key="9">
    <source>
        <dbReference type="ARBA" id="ARBA00023295"/>
    </source>
</evidence>
<evidence type="ECO:0000256" key="6">
    <source>
        <dbReference type="ARBA" id="ARBA00022490"/>
    </source>
</evidence>
<dbReference type="Proteomes" id="UP001220530">
    <property type="component" value="Chromosome"/>
</dbReference>
<dbReference type="Pfam" id="PF11941">
    <property type="entry name" value="DUF3459"/>
    <property type="match status" value="1"/>
</dbReference>
<keyword evidence="6" id="KW-0963">Cytoplasm</keyword>
<dbReference type="PIRSF" id="PIRSF006337">
    <property type="entry name" value="Trehalose_TreZ"/>
    <property type="match status" value="1"/>
</dbReference>
<dbReference type="InterPro" id="IPR006047">
    <property type="entry name" value="GH13_cat_dom"/>
</dbReference>
<dbReference type="NCBIfam" id="TIGR02402">
    <property type="entry name" value="trehalose_TreZ"/>
    <property type="match status" value="1"/>
</dbReference>
<dbReference type="Gene3D" id="3.20.20.80">
    <property type="entry name" value="Glycosidases"/>
    <property type="match status" value="1"/>
</dbReference>
<accession>A0ABY7YPI3</accession>
<evidence type="ECO:0000256" key="11">
    <source>
        <dbReference type="ARBA" id="ARBA00033284"/>
    </source>
</evidence>
<evidence type="ECO:0000256" key="12">
    <source>
        <dbReference type="ARBA" id="ARBA00034013"/>
    </source>
</evidence>
<keyword evidence="17" id="KW-1185">Reference proteome</keyword>
<keyword evidence="9 14" id="KW-0326">Glycosidase</keyword>
<keyword evidence="7 14" id="KW-0378">Hydrolase</keyword>
<proteinExistence type="inferred from homology"/>
<dbReference type="InterPro" id="IPR014756">
    <property type="entry name" value="Ig_E-set"/>
</dbReference>
<reference evidence="16 17" key="1">
    <citation type="submission" date="2023-02" db="EMBL/GenBank/DDBJ databases">
        <title>Devosia algicola sp. nov., isolated from the phycosphere of marine algae.</title>
        <authorList>
            <person name="Kim J.M."/>
            <person name="Lee J.K."/>
            <person name="Choi B.J."/>
            <person name="Bayburt H."/>
            <person name="Jeon C.O."/>
        </authorList>
    </citation>
    <scope>NUCLEOTIDE SEQUENCE [LARGE SCALE GENOMIC DNA]</scope>
    <source>
        <strain evidence="16 17">G20-9</strain>
    </source>
</reference>
<sequence>MFDQTIFGARYSADGTTFRVWALGRNSVDLIIEGADGIAMSADGDGYFSICVRDIKPGTLYRISLDGAPPVPDIASRWQPEGSDGASVVVTDDYEWTDAEWRGLGRQDQIFYEIHIGTFTPEGTWRAAAERLPALKRLGITALQIMPIAAFKGDFGWGYDTTLPYAPFAPYGHPDDVRAFIDAAHGLEIGVILDVVYNHLGVGDYFGHYSDAYFTRRHDNEWGTAFNFDGEGARAVRDFIVGNAVYWIEGFHFDGLRIDAVQAMLDDSAEHIVAEITRSARAAAAPRAIYVMVENQPQQRMMIEPHEIGGCEVDGMMSDDFHHAAHVAMTGHNDFYYRDYLGTPQELASALKYGFLYQGQRSDMRSAAYGTYNLATSPEHFVHFLENHDQIANSARGFRLTTLASPARVRAMTALLLLGPQTPSLFQGQEFAASNPFLYFHHLEGEEGRMSADGRRQSLTNFPSVADPQMQAALPDPAARETFERSKLDWSEADGHIGMLTLHRDLIALRKHDAAFSQRTARRIDAAVIGDAALIVRYIVSDAADERLLLVNFGRDLSIGVLAEPLLAPPDRLRWRVSWSSEHPDYDGAGRRPIDPGAFWILPADCALVFRGEVPR</sequence>
<evidence type="ECO:0000313" key="16">
    <source>
        <dbReference type="EMBL" id="WDR03230.1"/>
    </source>
</evidence>
<evidence type="ECO:0000313" key="17">
    <source>
        <dbReference type="Proteomes" id="UP001220530"/>
    </source>
</evidence>
<organism evidence="16 17">
    <name type="scientific">Devosia algicola</name>
    <dbReference type="NCBI Taxonomy" id="3026418"/>
    <lineage>
        <taxon>Bacteria</taxon>
        <taxon>Pseudomonadati</taxon>
        <taxon>Pseudomonadota</taxon>
        <taxon>Alphaproteobacteria</taxon>
        <taxon>Hyphomicrobiales</taxon>
        <taxon>Devosiaceae</taxon>
        <taxon>Devosia</taxon>
    </lineage>
</organism>
<evidence type="ECO:0000256" key="1">
    <source>
        <dbReference type="ARBA" id="ARBA00004496"/>
    </source>
</evidence>
<evidence type="ECO:0000256" key="2">
    <source>
        <dbReference type="ARBA" id="ARBA00005199"/>
    </source>
</evidence>
<evidence type="ECO:0000256" key="10">
    <source>
        <dbReference type="ARBA" id="ARBA00032057"/>
    </source>
</evidence>
<dbReference type="InterPro" id="IPR017853">
    <property type="entry name" value="GH"/>
</dbReference>
<dbReference type="CDD" id="cd11325">
    <property type="entry name" value="AmyAc_GTHase"/>
    <property type="match status" value="1"/>
</dbReference>
<keyword evidence="8" id="KW-0119">Carbohydrate metabolism</keyword>
<dbReference type="InterPro" id="IPR013783">
    <property type="entry name" value="Ig-like_fold"/>
</dbReference>
<comment type="pathway">
    <text evidence="2 14">Glycan biosynthesis; trehalose biosynthesis.</text>
</comment>
<evidence type="ECO:0000256" key="4">
    <source>
        <dbReference type="ARBA" id="ARBA00012268"/>
    </source>
</evidence>
<dbReference type="RefSeq" id="WP_282219624.1">
    <property type="nucleotide sequence ID" value="NZ_CP118246.1"/>
</dbReference>
<dbReference type="SUPFAM" id="SSF81296">
    <property type="entry name" value="E set domains"/>
    <property type="match status" value="1"/>
</dbReference>
<comment type="subcellular location">
    <subcellularLocation>
        <location evidence="1">Cytoplasm</location>
    </subcellularLocation>
</comment>
<dbReference type="Gene3D" id="2.60.40.10">
    <property type="entry name" value="Immunoglobulins"/>
    <property type="match status" value="1"/>
</dbReference>
<dbReference type="EMBL" id="CP118246">
    <property type="protein sequence ID" value="WDR03230.1"/>
    <property type="molecule type" value="Genomic_DNA"/>
</dbReference>
<comment type="catalytic activity">
    <reaction evidence="12 14">
        <text>hydrolysis of (1-&gt;4)-alpha-D-glucosidic linkage in 4-alpha-D-[(1-&gt;4)-alpha-D-glucanosyl]n trehalose to yield trehalose and (1-&gt;4)-alpha-D-glucan.</text>
        <dbReference type="EC" id="3.2.1.141"/>
    </reaction>
</comment>
<dbReference type="Gene3D" id="1.10.10.760">
    <property type="entry name" value="E-set domains of sugar-utilizing enzymes"/>
    <property type="match status" value="1"/>
</dbReference>
<dbReference type="SMART" id="SM00642">
    <property type="entry name" value="Aamy"/>
    <property type="match status" value="1"/>
</dbReference>
<dbReference type="Pfam" id="PF00128">
    <property type="entry name" value="Alpha-amylase"/>
    <property type="match status" value="1"/>
</dbReference>
<evidence type="ECO:0000256" key="13">
    <source>
        <dbReference type="NCBIfam" id="TIGR02402"/>
    </source>
</evidence>
<protein>
    <recommendedName>
        <fullName evidence="5 13">Malto-oligosyltrehalose trehalohydrolase</fullName>
        <shortName evidence="14">MTHase</shortName>
        <ecNumber evidence="4 13">3.2.1.141</ecNumber>
    </recommendedName>
    <alternativeName>
        <fullName evidence="11 14">4-alpha-D-((1-&gt;4)-alpha-D-glucano)trehalose trehalohydrolase</fullName>
    </alternativeName>
    <alternativeName>
        <fullName evidence="10 14">Maltooligosyl trehalose trehalohydrolase</fullName>
    </alternativeName>
</protein>
<name>A0ABY7YPI3_9HYPH</name>
<evidence type="ECO:0000259" key="15">
    <source>
        <dbReference type="SMART" id="SM00642"/>
    </source>
</evidence>
<dbReference type="SUPFAM" id="SSF51445">
    <property type="entry name" value="(Trans)glycosidases"/>
    <property type="match status" value="1"/>
</dbReference>
<evidence type="ECO:0000256" key="14">
    <source>
        <dbReference type="PIRNR" id="PIRNR006337"/>
    </source>
</evidence>
<feature type="domain" description="Glycosyl hydrolase family 13 catalytic" evidence="15">
    <location>
        <begin position="113"/>
        <end position="456"/>
    </location>
</feature>
<dbReference type="InterPro" id="IPR044901">
    <property type="entry name" value="Trehalose_TreZ_E-set_sf"/>
</dbReference>
<evidence type="ECO:0000256" key="7">
    <source>
        <dbReference type="ARBA" id="ARBA00022801"/>
    </source>
</evidence>
<dbReference type="CDD" id="cd02853">
    <property type="entry name" value="E_set_MTHase_like_N"/>
    <property type="match status" value="1"/>
</dbReference>
<dbReference type="PANTHER" id="PTHR43651">
    <property type="entry name" value="1,4-ALPHA-GLUCAN-BRANCHING ENZYME"/>
    <property type="match status" value="1"/>
</dbReference>
<comment type="similarity">
    <text evidence="3 14">Belongs to the glycosyl hydrolase 13 family.</text>
</comment>
<dbReference type="PANTHER" id="PTHR43651:SF11">
    <property type="entry name" value="MALTO-OLIGOSYLTREHALOSE TREHALOHYDROLASE"/>
    <property type="match status" value="1"/>
</dbReference>
<evidence type="ECO:0000256" key="5">
    <source>
        <dbReference type="ARBA" id="ARBA00015938"/>
    </source>
</evidence>
<evidence type="ECO:0000256" key="8">
    <source>
        <dbReference type="ARBA" id="ARBA00023277"/>
    </source>
</evidence>
<dbReference type="InterPro" id="IPR012768">
    <property type="entry name" value="Trehalose_TreZ"/>
</dbReference>
<dbReference type="EC" id="3.2.1.141" evidence="4 13"/>
<dbReference type="InterPro" id="IPR022567">
    <property type="entry name" value="DUF3459"/>
</dbReference>
<gene>
    <name evidence="16" type="primary">treZ</name>
    <name evidence="16" type="ORF">PSQ19_03425</name>
</gene>